<evidence type="ECO:0000313" key="1">
    <source>
        <dbReference type="EMBL" id="KKK95385.1"/>
    </source>
</evidence>
<feature type="non-terminal residue" evidence="1">
    <location>
        <position position="71"/>
    </location>
</feature>
<name>A0A0F9AAZ2_9ZZZZ</name>
<gene>
    <name evidence="1" type="ORF">LCGC14_2673310</name>
</gene>
<protein>
    <submittedName>
        <fullName evidence="1">Uncharacterized protein</fullName>
    </submittedName>
</protein>
<organism evidence="1">
    <name type="scientific">marine sediment metagenome</name>
    <dbReference type="NCBI Taxonomy" id="412755"/>
    <lineage>
        <taxon>unclassified sequences</taxon>
        <taxon>metagenomes</taxon>
        <taxon>ecological metagenomes</taxon>
    </lineage>
</organism>
<sequence length="71" mass="7552">MRIVKNLVAVWSDLLKRYVIIRTDTTEHSGPVAYAFGGGGGGGEVVPTGPFAPQIPFVMALFSEAAKLFQA</sequence>
<accession>A0A0F9AAZ2</accession>
<dbReference type="EMBL" id="LAZR01046932">
    <property type="protein sequence ID" value="KKK95385.1"/>
    <property type="molecule type" value="Genomic_DNA"/>
</dbReference>
<proteinExistence type="predicted"/>
<comment type="caution">
    <text evidence="1">The sequence shown here is derived from an EMBL/GenBank/DDBJ whole genome shotgun (WGS) entry which is preliminary data.</text>
</comment>
<reference evidence="1" key="1">
    <citation type="journal article" date="2015" name="Nature">
        <title>Complex archaea that bridge the gap between prokaryotes and eukaryotes.</title>
        <authorList>
            <person name="Spang A."/>
            <person name="Saw J.H."/>
            <person name="Jorgensen S.L."/>
            <person name="Zaremba-Niedzwiedzka K."/>
            <person name="Martijn J."/>
            <person name="Lind A.E."/>
            <person name="van Eijk R."/>
            <person name="Schleper C."/>
            <person name="Guy L."/>
            <person name="Ettema T.J."/>
        </authorList>
    </citation>
    <scope>NUCLEOTIDE SEQUENCE</scope>
</reference>
<dbReference type="AlphaFoldDB" id="A0A0F9AAZ2"/>